<dbReference type="GO" id="GO:0022857">
    <property type="term" value="F:transmembrane transporter activity"/>
    <property type="evidence" value="ECO:0007669"/>
    <property type="project" value="InterPro"/>
</dbReference>
<feature type="transmembrane region" description="Helical" evidence="5">
    <location>
        <begin position="54"/>
        <end position="75"/>
    </location>
</feature>
<keyword evidence="4 5" id="KW-0472">Membrane</keyword>
<keyword evidence="3 5" id="KW-1133">Transmembrane helix</keyword>
<feature type="transmembrane region" description="Helical" evidence="5">
    <location>
        <begin position="87"/>
        <end position="109"/>
    </location>
</feature>
<dbReference type="PANTHER" id="PTHR23531">
    <property type="entry name" value="QUINOLENE RESISTANCE PROTEIN NORA"/>
    <property type="match status" value="1"/>
</dbReference>
<dbReference type="InterPro" id="IPR020846">
    <property type="entry name" value="MFS_dom"/>
</dbReference>
<name>A0A7W3R9Y6_9ACTN</name>
<evidence type="ECO:0000256" key="1">
    <source>
        <dbReference type="ARBA" id="ARBA00004651"/>
    </source>
</evidence>
<evidence type="ECO:0000259" key="6">
    <source>
        <dbReference type="PROSITE" id="PS50850"/>
    </source>
</evidence>
<organism evidence="7 8">
    <name type="scientific">Thermomonospora cellulosilytica</name>
    <dbReference type="NCBI Taxonomy" id="1411118"/>
    <lineage>
        <taxon>Bacteria</taxon>
        <taxon>Bacillati</taxon>
        <taxon>Actinomycetota</taxon>
        <taxon>Actinomycetes</taxon>
        <taxon>Streptosporangiales</taxon>
        <taxon>Thermomonosporaceae</taxon>
        <taxon>Thermomonospora</taxon>
    </lineage>
</organism>
<feature type="transmembrane region" description="Helical" evidence="5">
    <location>
        <begin position="219"/>
        <end position="243"/>
    </location>
</feature>
<dbReference type="AlphaFoldDB" id="A0A7W3R9Y6"/>
<dbReference type="Proteomes" id="UP000539313">
    <property type="component" value="Unassembled WGS sequence"/>
</dbReference>
<dbReference type="Pfam" id="PF07690">
    <property type="entry name" value="MFS_1"/>
    <property type="match status" value="1"/>
</dbReference>
<feature type="transmembrane region" description="Helical" evidence="5">
    <location>
        <begin position="152"/>
        <end position="169"/>
    </location>
</feature>
<dbReference type="InterPro" id="IPR036259">
    <property type="entry name" value="MFS_trans_sf"/>
</dbReference>
<reference evidence="7 8" key="1">
    <citation type="submission" date="2020-08" db="EMBL/GenBank/DDBJ databases">
        <title>Sequencing the genomes of 1000 actinobacteria strains.</title>
        <authorList>
            <person name="Klenk H.-P."/>
        </authorList>
    </citation>
    <scope>NUCLEOTIDE SEQUENCE [LARGE SCALE GENOMIC DNA]</scope>
    <source>
        <strain evidence="7 8">DSM 45823</strain>
    </source>
</reference>
<feature type="transmembrane region" description="Helical" evidence="5">
    <location>
        <begin position="282"/>
        <end position="300"/>
    </location>
</feature>
<dbReference type="PANTHER" id="PTHR23531:SF1">
    <property type="entry name" value="QUINOLENE RESISTANCE PROTEIN NORA"/>
    <property type="match status" value="1"/>
</dbReference>
<evidence type="ECO:0000256" key="4">
    <source>
        <dbReference type="ARBA" id="ARBA00023136"/>
    </source>
</evidence>
<dbReference type="PROSITE" id="PS50850">
    <property type="entry name" value="MFS"/>
    <property type="match status" value="1"/>
</dbReference>
<gene>
    <name evidence="7" type="ORF">HNR21_004134</name>
</gene>
<dbReference type="GO" id="GO:0005886">
    <property type="term" value="C:plasma membrane"/>
    <property type="evidence" value="ECO:0007669"/>
    <property type="project" value="UniProtKB-SubCell"/>
</dbReference>
<dbReference type="InterPro" id="IPR052714">
    <property type="entry name" value="MFS_Exporter"/>
</dbReference>
<feature type="transmembrane region" description="Helical" evidence="5">
    <location>
        <begin position="306"/>
        <end position="329"/>
    </location>
</feature>
<sequence length="396" mass="39479">MTGTVPGPRAETASPPWQGVFARLCAVLLLTFTAFGSAVPVLPRLITDDLDGSGLAVGAAFTCSALAALLARPYVGRFAQRAGARPVIAAGTALAVVVGTAYGPAALLGTGAGTAALLAVRILMGLAEAAVFTAGSLWVVTLAPAGRRGQLVGWYGLAMWGGWTLGPVIGEALRREAGYGAVWLLHVLLPAAATVTALRLPPHRPGSGEPSRRLVPRSALLPGTALALAAVGYSALAGFAVLYLDDRGLGGGSLLLGLFGTAYIAVRLAFGRLPDRVGAARIAVVCGLLEATGLVMIALAPGLWVAAAGALVMGAGFTLLYPSLALLVIDRSAPADQGAALGAYTSFWDLGLGAAGLLTGAIAAGLGHREVFAAAALTAATAALAGGAAGRRRPAT</sequence>
<dbReference type="Gene3D" id="1.20.1250.20">
    <property type="entry name" value="MFS general substrate transporter like domains"/>
    <property type="match status" value="1"/>
</dbReference>
<feature type="transmembrane region" description="Helical" evidence="5">
    <location>
        <begin position="115"/>
        <end position="140"/>
    </location>
</feature>
<evidence type="ECO:0000313" key="8">
    <source>
        <dbReference type="Proteomes" id="UP000539313"/>
    </source>
</evidence>
<proteinExistence type="predicted"/>
<feature type="transmembrane region" description="Helical" evidence="5">
    <location>
        <begin position="341"/>
        <end position="365"/>
    </location>
</feature>
<dbReference type="InterPro" id="IPR011701">
    <property type="entry name" value="MFS"/>
</dbReference>
<keyword evidence="8" id="KW-1185">Reference proteome</keyword>
<comment type="subcellular location">
    <subcellularLocation>
        <location evidence="1">Cell membrane</location>
        <topology evidence="1">Multi-pass membrane protein</topology>
    </subcellularLocation>
</comment>
<evidence type="ECO:0000256" key="5">
    <source>
        <dbReference type="SAM" id="Phobius"/>
    </source>
</evidence>
<evidence type="ECO:0000313" key="7">
    <source>
        <dbReference type="EMBL" id="MBA9005252.1"/>
    </source>
</evidence>
<protein>
    <submittedName>
        <fullName evidence="7">MFS family permease</fullName>
    </submittedName>
</protein>
<dbReference type="RefSeq" id="WP_182706473.1">
    <property type="nucleotide sequence ID" value="NZ_JACJII010000001.1"/>
</dbReference>
<feature type="transmembrane region" description="Helical" evidence="5">
    <location>
        <begin position="181"/>
        <end position="198"/>
    </location>
</feature>
<feature type="domain" description="Major facilitator superfamily (MFS) profile" evidence="6">
    <location>
        <begin position="20"/>
        <end position="394"/>
    </location>
</feature>
<feature type="transmembrane region" description="Helical" evidence="5">
    <location>
        <begin position="249"/>
        <end position="270"/>
    </location>
</feature>
<keyword evidence="2 5" id="KW-0812">Transmembrane</keyword>
<feature type="transmembrane region" description="Helical" evidence="5">
    <location>
        <begin position="371"/>
        <end position="390"/>
    </location>
</feature>
<feature type="transmembrane region" description="Helical" evidence="5">
    <location>
        <begin position="20"/>
        <end position="42"/>
    </location>
</feature>
<dbReference type="EMBL" id="JACJII010000001">
    <property type="protein sequence ID" value="MBA9005252.1"/>
    <property type="molecule type" value="Genomic_DNA"/>
</dbReference>
<evidence type="ECO:0000256" key="3">
    <source>
        <dbReference type="ARBA" id="ARBA00022989"/>
    </source>
</evidence>
<evidence type="ECO:0000256" key="2">
    <source>
        <dbReference type="ARBA" id="ARBA00022692"/>
    </source>
</evidence>
<dbReference type="SUPFAM" id="SSF103473">
    <property type="entry name" value="MFS general substrate transporter"/>
    <property type="match status" value="1"/>
</dbReference>
<comment type="caution">
    <text evidence="7">The sequence shown here is derived from an EMBL/GenBank/DDBJ whole genome shotgun (WGS) entry which is preliminary data.</text>
</comment>
<accession>A0A7W3R9Y6</accession>